<proteinExistence type="predicted"/>
<dbReference type="AlphaFoldDB" id="A0A9P6W4U0"/>
<reference evidence="1 2" key="1">
    <citation type="submission" date="2020-11" db="EMBL/GenBank/DDBJ databases">
        <title>Kefir isolates.</title>
        <authorList>
            <person name="Marcisauskas S."/>
            <person name="Kim Y."/>
            <person name="Blasche S."/>
        </authorList>
    </citation>
    <scope>NUCLEOTIDE SEQUENCE [LARGE SCALE GENOMIC DNA]</scope>
    <source>
        <strain evidence="1 2">KR</strain>
    </source>
</reference>
<dbReference type="Proteomes" id="UP000777482">
    <property type="component" value="Unassembled WGS sequence"/>
</dbReference>
<gene>
    <name evidence="1" type="ORF">C6P46_001249</name>
</gene>
<dbReference type="EMBL" id="PUHQ01000013">
    <property type="protein sequence ID" value="KAG0664653.1"/>
    <property type="molecule type" value="Genomic_DNA"/>
</dbReference>
<protein>
    <submittedName>
        <fullName evidence="1">Uncharacterized protein</fullName>
    </submittedName>
</protein>
<evidence type="ECO:0000313" key="1">
    <source>
        <dbReference type="EMBL" id="KAG0664653.1"/>
    </source>
</evidence>
<evidence type="ECO:0000313" key="2">
    <source>
        <dbReference type="Proteomes" id="UP000777482"/>
    </source>
</evidence>
<comment type="caution">
    <text evidence="1">The sequence shown here is derived from an EMBL/GenBank/DDBJ whole genome shotgun (WGS) entry which is preliminary data.</text>
</comment>
<organism evidence="1 2">
    <name type="scientific">Rhodotorula mucilaginosa</name>
    <name type="common">Yeast</name>
    <name type="synonym">Rhodotorula rubra</name>
    <dbReference type="NCBI Taxonomy" id="5537"/>
    <lineage>
        <taxon>Eukaryota</taxon>
        <taxon>Fungi</taxon>
        <taxon>Dikarya</taxon>
        <taxon>Basidiomycota</taxon>
        <taxon>Pucciniomycotina</taxon>
        <taxon>Microbotryomycetes</taxon>
        <taxon>Sporidiobolales</taxon>
        <taxon>Sporidiobolaceae</taxon>
        <taxon>Rhodotorula</taxon>
    </lineage>
</organism>
<dbReference type="OrthoDB" id="2588793at2759"/>
<accession>A0A9P6W4U0</accession>
<keyword evidence="2" id="KW-1185">Reference proteome</keyword>
<sequence>MYFPFDQKAEIDYFLDKTSSRSTSSNDSNNAAPYFAHERVDQINSIMRSQASKRTTHESSVGYEAPGAGFRISEFGNVLKGYQPHQTDRLHGEPVPGSYLWADMMLYELQQAHAT</sequence>
<name>A0A9P6W4U0_RHOMI</name>